<dbReference type="EMBL" id="CP162599">
    <property type="protein sequence ID" value="XDK33865.1"/>
    <property type="molecule type" value="Genomic_DNA"/>
</dbReference>
<feature type="transmembrane region" description="Helical" evidence="1">
    <location>
        <begin position="6"/>
        <end position="27"/>
    </location>
</feature>
<sequence length="167" mass="19363">MKRIAFYTVLFIQIIVLSLLAIQYNLIDRTDKEVQLLLQDRTFYSESTPIYINYEIEEIPKEKWDIEVDQEDVDSVYVLLEQGENGISNVSKVVLEKPNKDAAQAFLKASFSYENRGMYYVHYESLQRVMDERLIEGIESDKALVATIKIAPWGQSKITSIENIAKE</sequence>
<organism evidence="2">
    <name type="scientific">Ornithinibacillus sp. 4-3</name>
    <dbReference type="NCBI Taxonomy" id="3231488"/>
    <lineage>
        <taxon>Bacteria</taxon>
        <taxon>Bacillati</taxon>
        <taxon>Bacillota</taxon>
        <taxon>Bacilli</taxon>
        <taxon>Bacillales</taxon>
        <taxon>Bacillaceae</taxon>
        <taxon>Ornithinibacillus</taxon>
    </lineage>
</organism>
<name>A0AB39HTV1_9BACI</name>
<keyword evidence="1" id="KW-0472">Membrane</keyword>
<evidence type="ECO:0008006" key="3">
    <source>
        <dbReference type="Google" id="ProtNLM"/>
    </source>
</evidence>
<accession>A0AB39HTV1</accession>
<keyword evidence="1" id="KW-1133">Transmembrane helix</keyword>
<dbReference type="InterPro" id="IPR025833">
    <property type="entry name" value="GDYXXLXY"/>
</dbReference>
<reference evidence="2" key="1">
    <citation type="submission" date="2024-07" db="EMBL/GenBank/DDBJ databases">
        <title>Halotolerant mesophilic bacterium Ornithinibacillus sp. 4-3, sp. nov., isolated from soil.</title>
        <authorList>
            <person name="Sidarenka A.V."/>
            <person name="Guliayeva D.E."/>
            <person name="Leanovich S.I."/>
            <person name="Hileuskaya K.S."/>
            <person name="Akhremchuk A.E."/>
            <person name="Sikolenko M.A."/>
            <person name="Valentovich L.N."/>
        </authorList>
    </citation>
    <scope>NUCLEOTIDE SEQUENCE</scope>
    <source>
        <strain evidence="2">4-3</strain>
    </source>
</reference>
<dbReference type="RefSeq" id="WP_368654543.1">
    <property type="nucleotide sequence ID" value="NZ_CP162599.1"/>
</dbReference>
<dbReference type="Pfam" id="PF14345">
    <property type="entry name" value="GDYXXLXY"/>
    <property type="match status" value="1"/>
</dbReference>
<evidence type="ECO:0000313" key="2">
    <source>
        <dbReference type="EMBL" id="XDK33865.1"/>
    </source>
</evidence>
<proteinExistence type="predicted"/>
<gene>
    <name evidence="2" type="ORF">AB4Y30_05790</name>
</gene>
<keyword evidence="1" id="KW-0812">Transmembrane</keyword>
<protein>
    <recommendedName>
        <fullName evidence="3">GDYXXLXY domain-containing protein</fullName>
    </recommendedName>
</protein>
<dbReference type="AlphaFoldDB" id="A0AB39HTV1"/>
<evidence type="ECO:0000256" key="1">
    <source>
        <dbReference type="SAM" id="Phobius"/>
    </source>
</evidence>